<dbReference type="GO" id="GO:0010181">
    <property type="term" value="F:FMN binding"/>
    <property type="evidence" value="ECO:0007669"/>
    <property type="project" value="InterPro"/>
</dbReference>
<keyword evidence="4" id="KW-1185">Reference proteome</keyword>
<dbReference type="SMART" id="SM00849">
    <property type="entry name" value="Lactamase_B"/>
    <property type="match status" value="1"/>
</dbReference>
<organism evidence="3 4">
    <name type="scientific">Ileibacterium valens</name>
    <dbReference type="NCBI Taxonomy" id="1862668"/>
    <lineage>
        <taxon>Bacteria</taxon>
        <taxon>Bacillati</taxon>
        <taxon>Bacillota</taxon>
        <taxon>Erysipelotrichia</taxon>
        <taxon>Erysipelotrichales</taxon>
        <taxon>Erysipelotrichaceae</taxon>
        <taxon>Ileibacterium</taxon>
    </lineage>
</organism>
<dbReference type="OrthoDB" id="9807946at2"/>
<dbReference type="SUPFAM" id="SSF52218">
    <property type="entry name" value="Flavoproteins"/>
    <property type="match status" value="1"/>
</dbReference>
<accession>A0A1U7NER0</accession>
<dbReference type="AlphaFoldDB" id="A0A1U7NER0"/>
<protein>
    <submittedName>
        <fullName evidence="3">Flavodoxin</fullName>
    </submittedName>
</protein>
<dbReference type="EMBL" id="MPJW01000173">
    <property type="protein sequence ID" value="OLU38246.1"/>
    <property type="molecule type" value="Genomic_DNA"/>
</dbReference>
<dbReference type="PROSITE" id="PS50902">
    <property type="entry name" value="FLAVODOXIN_LIKE"/>
    <property type="match status" value="1"/>
</dbReference>
<dbReference type="Pfam" id="PF19583">
    <property type="entry name" value="ODP"/>
    <property type="match status" value="1"/>
</dbReference>
<comment type="similarity">
    <text evidence="1">In the N-terminal section; belongs to the zinc metallo-hydrolase group 3 family.</text>
</comment>
<evidence type="ECO:0000259" key="2">
    <source>
        <dbReference type="PROSITE" id="PS50902"/>
    </source>
</evidence>
<evidence type="ECO:0000256" key="1">
    <source>
        <dbReference type="ARBA" id="ARBA00007121"/>
    </source>
</evidence>
<sequence length="386" mass="43450">MEKITDTITYVGCDDSDLDLFESQYKVPNGMAYNSYLVQDGKNILFDTVDRRKEEEWKENVLNALNGEELDYLVIQHLEPDHSSGIDWVLQKFPKAKLIASAKAISMLPNFVDSPTEGRTIAVKDKETLKLGNVDFTFITAPMVHWPEVIMTYDAKDKILFSADAFGKFGTRDADEPWDDESRRYYLNIVGKYGPQVQAVLKKAAGLDIEKVLSLHGPFLNKEDLPHVLDLYSLWSTYTPETEGVLILVASIHGHTNVAAEKMKEILEAKGHKVHLMDVTRSDTHECVAQAFRYPKIVLMACSYDAGLFPPMERVLMILSHKNFQKRVIGMVQNGSWAPSAAKTMKAILEPCKNLTFVEPVVTITTSLRKANIPAMEELADHLIEA</sequence>
<feature type="domain" description="Flavodoxin-like" evidence="2">
    <location>
        <begin position="245"/>
        <end position="384"/>
    </location>
</feature>
<dbReference type="PANTHER" id="PTHR43717">
    <property type="entry name" value="ANAEROBIC NITRIC OXIDE REDUCTASE FLAVORUBREDOXIN"/>
    <property type="match status" value="1"/>
</dbReference>
<dbReference type="GeneID" id="82203262"/>
<name>A0A1U7NER0_9FIRM</name>
<dbReference type="Proteomes" id="UP000186341">
    <property type="component" value="Unassembled WGS sequence"/>
</dbReference>
<comment type="caution">
    <text evidence="3">The sequence shown here is derived from an EMBL/GenBank/DDBJ whole genome shotgun (WGS) entry which is preliminary data.</text>
</comment>
<dbReference type="PANTHER" id="PTHR43717:SF1">
    <property type="entry name" value="ANAEROBIC NITRIC OXIDE REDUCTASE FLAVORUBREDOXIN"/>
    <property type="match status" value="1"/>
</dbReference>
<dbReference type="RefSeq" id="WP_075820283.1">
    <property type="nucleotide sequence ID" value="NZ_CAOUMU010000031.1"/>
</dbReference>
<evidence type="ECO:0000313" key="4">
    <source>
        <dbReference type="Proteomes" id="UP000186341"/>
    </source>
</evidence>
<dbReference type="Gene3D" id="3.60.15.10">
    <property type="entry name" value="Ribonuclease Z/Hydroxyacylglutathione hydrolase-like"/>
    <property type="match status" value="1"/>
</dbReference>
<gene>
    <name evidence="3" type="ORF">BO222_08800</name>
</gene>
<dbReference type="Gene3D" id="3.40.50.360">
    <property type="match status" value="1"/>
</dbReference>
<dbReference type="InterPro" id="IPR008254">
    <property type="entry name" value="Flavodoxin/NO_synth"/>
</dbReference>
<reference evidence="3 4" key="1">
    <citation type="submission" date="2016-11" db="EMBL/GenBank/DDBJ databases">
        <title>Description of two novel members of the family Erysipelotrichaceae: Ileibacterium lipovorans gen. nov., sp. nov. and Dubosiella newyorkensis, gen. nov., sp. nov.</title>
        <authorList>
            <person name="Cox L.M."/>
            <person name="Sohn J."/>
            <person name="Tyrrell K.L."/>
            <person name="Citron D.M."/>
            <person name="Lawson P.A."/>
            <person name="Patel N.B."/>
            <person name="Iizumi T."/>
            <person name="Perez-Perez G.I."/>
            <person name="Goldstein E.J."/>
            <person name="Blaser M.J."/>
        </authorList>
    </citation>
    <scope>NUCLEOTIDE SEQUENCE [LARGE SCALE GENOMIC DNA]</scope>
    <source>
        <strain evidence="3 4">NYU-BL-A3</strain>
    </source>
</reference>
<proteinExistence type="inferred from homology"/>
<dbReference type="SUPFAM" id="SSF56281">
    <property type="entry name" value="Metallo-hydrolase/oxidoreductase"/>
    <property type="match status" value="1"/>
</dbReference>
<dbReference type="InterPro" id="IPR001279">
    <property type="entry name" value="Metallo-B-lactamas"/>
</dbReference>
<dbReference type="CDD" id="cd07709">
    <property type="entry name" value="flavodiiron_proteins_MBL-fold"/>
    <property type="match status" value="1"/>
</dbReference>
<dbReference type="GO" id="GO:0016651">
    <property type="term" value="F:oxidoreductase activity, acting on NAD(P)H"/>
    <property type="evidence" value="ECO:0007669"/>
    <property type="project" value="UniProtKB-ARBA"/>
</dbReference>
<dbReference type="InterPro" id="IPR036866">
    <property type="entry name" value="RibonucZ/Hydroxyglut_hydro"/>
</dbReference>
<dbReference type="InterPro" id="IPR045761">
    <property type="entry name" value="ODP_dom"/>
</dbReference>
<dbReference type="InterPro" id="IPR029039">
    <property type="entry name" value="Flavoprotein-like_sf"/>
</dbReference>
<evidence type="ECO:0000313" key="3">
    <source>
        <dbReference type="EMBL" id="OLU38246.1"/>
    </source>
</evidence>